<dbReference type="Proteomes" id="UP000177052">
    <property type="component" value="Unassembled WGS sequence"/>
</dbReference>
<feature type="transmembrane region" description="Helical" evidence="1">
    <location>
        <begin position="20"/>
        <end position="53"/>
    </location>
</feature>
<dbReference type="EMBL" id="MFUJ01000027">
    <property type="protein sequence ID" value="OGI79122.1"/>
    <property type="molecule type" value="Genomic_DNA"/>
</dbReference>
<comment type="caution">
    <text evidence="2">The sequence shown here is derived from an EMBL/GenBank/DDBJ whole genome shotgun (WGS) entry which is preliminary data.</text>
</comment>
<organism evidence="2 3">
    <name type="scientific">Candidatus Nomurabacteria bacterium RIFCSPHIGHO2_12_FULL_37_29</name>
    <dbReference type="NCBI Taxonomy" id="1801759"/>
    <lineage>
        <taxon>Bacteria</taxon>
        <taxon>Candidatus Nomuraibacteriota</taxon>
    </lineage>
</organism>
<evidence type="ECO:0000256" key="1">
    <source>
        <dbReference type="SAM" id="Phobius"/>
    </source>
</evidence>
<protein>
    <recommendedName>
        <fullName evidence="4">DUF5673 domain-containing protein</fullName>
    </recommendedName>
</protein>
<evidence type="ECO:0000313" key="2">
    <source>
        <dbReference type="EMBL" id="OGI79122.1"/>
    </source>
</evidence>
<name>A0A1F6WBB7_9BACT</name>
<proteinExistence type="predicted"/>
<keyword evidence="1" id="KW-0472">Membrane</keyword>
<evidence type="ECO:0000313" key="3">
    <source>
        <dbReference type="Proteomes" id="UP000177052"/>
    </source>
</evidence>
<dbReference type="AlphaFoldDB" id="A0A1F6WBB7"/>
<keyword evidence="1" id="KW-0812">Transmembrane</keyword>
<accession>A0A1F6WBB7</accession>
<reference evidence="2 3" key="1">
    <citation type="journal article" date="2016" name="Nat. Commun.">
        <title>Thousands of microbial genomes shed light on interconnected biogeochemical processes in an aquifer system.</title>
        <authorList>
            <person name="Anantharaman K."/>
            <person name="Brown C.T."/>
            <person name="Hug L.A."/>
            <person name="Sharon I."/>
            <person name="Castelle C.J."/>
            <person name="Probst A.J."/>
            <person name="Thomas B.C."/>
            <person name="Singh A."/>
            <person name="Wilkins M.J."/>
            <person name="Karaoz U."/>
            <person name="Brodie E.L."/>
            <person name="Williams K.H."/>
            <person name="Hubbard S.S."/>
            <person name="Banfield J.F."/>
        </authorList>
    </citation>
    <scope>NUCLEOTIDE SEQUENCE [LARGE SCALE GENOMIC DNA]</scope>
</reference>
<keyword evidence="1" id="KW-1133">Transmembrane helix</keyword>
<sequence length="159" mass="18489">MEKLEWSALEYEEKERGADWFWALGVIVFASGATAVIYSNYFFATLIVLSGILLGFFAKKKPEEVLYELNNRGLKIKNRLYPYENIKSFWVQKKEQSMDLPEVKSILFIKSERLVMPTIAIPIEDNLAEEIHSIMISKNVVEETMKEHPSEKIMEFLGF</sequence>
<evidence type="ECO:0008006" key="4">
    <source>
        <dbReference type="Google" id="ProtNLM"/>
    </source>
</evidence>
<gene>
    <name evidence="2" type="ORF">A3F19_00475</name>
</gene>